<evidence type="ECO:0000313" key="4">
    <source>
        <dbReference type="EMBL" id="NEX61191.1"/>
    </source>
</evidence>
<sequence length="536" mass="57690">MVTNTQPSLFSRPRFALFCAVLAPMSVWLMTDARLARPWEVAAWGLCLAVWAICLPPRFARWCAVGQLLAMPLTLAWLGTVAVSGTGPSFASTASVSSGSFRVVIAAIQMAFGMPAFILAGMLSVSCALWAWRATRDMPAGMPKWTQPLVLAGLLLLSNTAMSVYPGMPQLATFEAKVSVPWLSHLDLLKEEAGVALTRAATGGHALEVATRYAQDAPHLFDMPAGLAVFIVGESLRADALMVPARGPWSRALARRLQQGLGVRLPDACSAGNATFVAVPRLMTASGNASPAELDKKPTVLALARAAGAKTAYINNHDVWIVPELGHDDVLKTSSMEISAYDDVAIEAMSDFLVRTPERHKAVMLHLFGEHFNYEERYPASMFPAEPAGLSKEKLLELRYARAAENSVRHLLMVAELLDRQEDPAFLVFTSDHGENLPSDHTGKRFHAGAWVGRNDTTVPALVLWNRAFARSGRAESIERLVEAKGLIAHQDVAKAWLALAGMPGIPDPSSHPTTFGASGLASQSTPDVACADLRP</sequence>
<organism evidence="4 5">
    <name type="scientific">Noviherbaspirillum galbum</name>
    <dbReference type="NCBI Taxonomy" id="2709383"/>
    <lineage>
        <taxon>Bacteria</taxon>
        <taxon>Pseudomonadati</taxon>
        <taxon>Pseudomonadota</taxon>
        <taxon>Betaproteobacteria</taxon>
        <taxon>Burkholderiales</taxon>
        <taxon>Oxalobacteraceae</taxon>
        <taxon>Noviherbaspirillum</taxon>
    </lineage>
</organism>
<evidence type="ECO:0000313" key="5">
    <source>
        <dbReference type="Proteomes" id="UP000482155"/>
    </source>
</evidence>
<keyword evidence="2" id="KW-0472">Membrane</keyword>
<evidence type="ECO:0000256" key="2">
    <source>
        <dbReference type="SAM" id="Phobius"/>
    </source>
</evidence>
<dbReference type="EMBL" id="JAAIVB010000034">
    <property type="protein sequence ID" value="NEX61191.1"/>
    <property type="molecule type" value="Genomic_DNA"/>
</dbReference>
<feature type="compositionally biased region" description="Polar residues" evidence="1">
    <location>
        <begin position="511"/>
        <end position="527"/>
    </location>
</feature>
<dbReference type="RefSeq" id="WP_163962143.1">
    <property type="nucleotide sequence ID" value="NZ_JAAIVB010000034.1"/>
</dbReference>
<dbReference type="GO" id="GO:0016787">
    <property type="term" value="F:hydrolase activity"/>
    <property type="evidence" value="ECO:0007669"/>
    <property type="project" value="UniProtKB-KW"/>
</dbReference>
<evidence type="ECO:0000256" key="1">
    <source>
        <dbReference type="SAM" id="MobiDB-lite"/>
    </source>
</evidence>
<dbReference type="GO" id="GO:0016776">
    <property type="term" value="F:phosphotransferase activity, phosphate group as acceptor"/>
    <property type="evidence" value="ECO:0007669"/>
    <property type="project" value="TreeGrafter"/>
</dbReference>
<dbReference type="PANTHER" id="PTHR30443">
    <property type="entry name" value="INNER MEMBRANE PROTEIN"/>
    <property type="match status" value="1"/>
</dbReference>
<dbReference type="InterPro" id="IPR000917">
    <property type="entry name" value="Sulfatase_N"/>
</dbReference>
<dbReference type="AlphaFoldDB" id="A0A6B3SK60"/>
<dbReference type="InterPro" id="IPR040423">
    <property type="entry name" value="PEA_transferase"/>
</dbReference>
<dbReference type="GO" id="GO:0009244">
    <property type="term" value="P:lipopolysaccharide core region biosynthetic process"/>
    <property type="evidence" value="ECO:0007669"/>
    <property type="project" value="TreeGrafter"/>
</dbReference>
<feature type="region of interest" description="Disordered" evidence="1">
    <location>
        <begin position="511"/>
        <end position="536"/>
    </location>
</feature>
<feature type="transmembrane region" description="Helical" evidence="2">
    <location>
        <begin position="12"/>
        <end position="30"/>
    </location>
</feature>
<feature type="domain" description="Sulfatase N-terminal" evidence="3">
    <location>
        <begin position="229"/>
        <end position="503"/>
    </location>
</feature>
<evidence type="ECO:0000259" key="3">
    <source>
        <dbReference type="Pfam" id="PF00884"/>
    </source>
</evidence>
<dbReference type="SUPFAM" id="SSF53649">
    <property type="entry name" value="Alkaline phosphatase-like"/>
    <property type="match status" value="1"/>
</dbReference>
<dbReference type="Proteomes" id="UP000482155">
    <property type="component" value="Unassembled WGS sequence"/>
</dbReference>
<keyword evidence="5" id="KW-1185">Reference proteome</keyword>
<reference evidence="4 5" key="1">
    <citation type="submission" date="2020-02" db="EMBL/GenBank/DDBJ databases">
        <authorList>
            <person name="Kim M.K."/>
        </authorList>
    </citation>
    <scope>NUCLEOTIDE SEQUENCE [LARGE SCALE GENOMIC DNA]</scope>
    <source>
        <strain evidence="4 5">17J57-3</strain>
    </source>
</reference>
<protein>
    <submittedName>
        <fullName evidence="4">Sulfatase-like hydrolase/transferase</fullName>
    </submittedName>
</protein>
<keyword evidence="2" id="KW-1133">Transmembrane helix</keyword>
<dbReference type="GO" id="GO:0005886">
    <property type="term" value="C:plasma membrane"/>
    <property type="evidence" value="ECO:0007669"/>
    <property type="project" value="UniProtKB-SubCell"/>
</dbReference>
<keyword evidence="2" id="KW-0812">Transmembrane</keyword>
<keyword evidence="4" id="KW-0378">Hydrolase</keyword>
<name>A0A6B3SK60_9BURK</name>
<comment type="caution">
    <text evidence="4">The sequence shown here is derived from an EMBL/GenBank/DDBJ whole genome shotgun (WGS) entry which is preliminary data.</text>
</comment>
<feature type="transmembrane region" description="Helical" evidence="2">
    <location>
        <begin position="36"/>
        <end position="55"/>
    </location>
</feature>
<feature type="transmembrane region" description="Helical" evidence="2">
    <location>
        <begin position="103"/>
        <end position="129"/>
    </location>
</feature>
<accession>A0A6B3SK60</accession>
<dbReference type="InterPro" id="IPR017850">
    <property type="entry name" value="Alkaline_phosphatase_core_sf"/>
</dbReference>
<keyword evidence="4" id="KW-0808">Transferase</keyword>
<feature type="transmembrane region" description="Helical" evidence="2">
    <location>
        <begin position="149"/>
        <end position="168"/>
    </location>
</feature>
<dbReference type="Pfam" id="PF00884">
    <property type="entry name" value="Sulfatase"/>
    <property type="match status" value="1"/>
</dbReference>
<dbReference type="Gene3D" id="3.40.720.10">
    <property type="entry name" value="Alkaline Phosphatase, subunit A"/>
    <property type="match status" value="1"/>
</dbReference>
<proteinExistence type="predicted"/>
<dbReference type="PANTHER" id="PTHR30443:SF0">
    <property type="entry name" value="PHOSPHOETHANOLAMINE TRANSFERASE EPTA"/>
    <property type="match status" value="1"/>
</dbReference>
<gene>
    <name evidence="4" type="ORF">G3574_08875</name>
</gene>